<dbReference type="Proteomes" id="UP000265080">
    <property type="component" value="Chromosome 5"/>
</dbReference>
<proteinExistence type="predicted"/>
<feature type="transmembrane region" description="Helical" evidence="6">
    <location>
        <begin position="88"/>
        <end position="107"/>
    </location>
</feature>
<dbReference type="PRINTS" id="PR00259">
    <property type="entry name" value="TMFOUR"/>
</dbReference>
<comment type="subcellular location">
    <subcellularLocation>
        <location evidence="1">Membrane</location>
        <topology evidence="1">Multi-pass membrane protein</topology>
    </subcellularLocation>
</comment>
<dbReference type="PANTHER" id="PTHR19282">
    <property type="entry name" value="TETRASPANIN"/>
    <property type="match status" value="1"/>
</dbReference>
<evidence type="ECO:0000256" key="5">
    <source>
        <dbReference type="SAM" id="MobiDB-lite"/>
    </source>
</evidence>
<feature type="transmembrane region" description="Helical" evidence="6">
    <location>
        <begin position="161"/>
        <end position="183"/>
    </location>
</feature>
<reference evidence="7" key="2">
    <citation type="submission" date="2025-08" db="UniProtKB">
        <authorList>
            <consortium name="Ensembl"/>
        </authorList>
    </citation>
    <scope>IDENTIFICATION</scope>
</reference>
<keyword evidence="8" id="KW-1185">Reference proteome</keyword>
<evidence type="ECO:0000256" key="2">
    <source>
        <dbReference type="ARBA" id="ARBA00022692"/>
    </source>
</evidence>
<dbReference type="Gene3D" id="1.10.1450.10">
    <property type="entry name" value="Tetraspanin"/>
    <property type="match status" value="1"/>
</dbReference>
<keyword evidence="2 6" id="KW-0812">Transmembrane</keyword>
<reference evidence="7" key="3">
    <citation type="submission" date="2025-09" db="UniProtKB">
        <authorList>
            <consortium name="Ensembl"/>
        </authorList>
    </citation>
    <scope>IDENTIFICATION</scope>
</reference>
<dbReference type="SUPFAM" id="SSF48652">
    <property type="entry name" value="Tetraspanin"/>
    <property type="match status" value="1"/>
</dbReference>
<name>A0A3P8S0G9_AMPPE</name>
<dbReference type="STRING" id="161767.ENSAPEP00000005495"/>
<protein>
    <submittedName>
        <fullName evidence="7">Tetraspanin 36</fullName>
    </submittedName>
</protein>
<evidence type="ECO:0000313" key="8">
    <source>
        <dbReference type="Proteomes" id="UP000265080"/>
    </source>
</evidence>
<keyword evidence="3 6" id="KW-1133">Transmembrane helix</keyword>
<dbReference type="Pfam" id="PF00335">
    <property type="entry name" value="Tetraspanin"/>
    <property type="match status" value="1"/>
</dbReference>
<dbReference type="AlphaFoldDB" id="A0A3P8S0G9"/>
<dbReference type="FunFam" id="1.10.1450.10:FF:000029">
    <property type="entry name" value="Tetraspanin"/>
    <property type="match status" value="1"/>
</dbReference>
<evidence type="ECO:0000256" key="4">
    <source>
        <dbReference type="ARBA" id="ARBA00023136"/>
    </source>
</evidence>
<dbReference type="PANTHER" id="PTHR19282:SF120">
    <property type="entry name" value="TETRASPANIN-36"/>
    <property type="match status" value="1"/>
</dbReference>
<dbReference type="Ensembl" id="ENSAPET00000005637.1">
    <property type="protein sequence ID" value="ENSAPEP00000005495.1"/>
    <property type="gene ID" value="ENSAPEG00000003952.1"/>
</dbReference>
<dbReference type="GO" id="GO:0043473">
    <property type="term" value="P:pigmentation"/>
    <property type="evidence" value="ECO:0007669"/>
    <property type="project" value="Ensembl"/>
</dbReference>
<dbReference type="GeneTree" id="ENSGT00940000164634"/>
<organism evidence="7 8">
    <name type="scientific">Amphiprion percula</name>
    <name type="common">Orange clownfish</name>
    <name type="synonym">Lutjanus percula</name>
    <dbReference type="NCBI Taxonomy" id="161767"/>
    <lineage>
        <taxon>Eukaryota</taxon>
        <taxon>Metazoa</taxon>
        <taxon>Chordata</taxon>
        <taxon>Craniata</taxon>
        <taxon>Vertebrata</taxon>
        <taxon>Euteleostomi</taxon>
        <taxon>Actinopterygii</taxon>
        <taxon>Neopterygii</taxon>
        <taxon>Teleostei</taxon>
        <taxon>Neoteleostei</taxon>
        <taxon>Acanthomorphata</taxon>
        <taxon>Ovalentaria</taxon>
        <taxon>Pomacentridae</taxon>
        <taxon>Amphiprion</taxon>
    </lineage>
</organism>
<dbReference type="GO" id="GO:0005886">
    <property type="term" value="C:plasma membrane"/>
    <property type="evidence" value="ECO:0007669"/>
    <property type="project" value="TreeGrafter"/>
</dbReference>
<feature type="transmembrane region" description="Helical" evidence="6">
    <location>
        <begin position="127"/>
        <end position="149"/>
    </location>
</feature>
<evidence type="ECO:0000313" key="7">
    <source>
        <dbReference type="Ensembl" id="ENSAPEP00000005495.1"/>
    </source>
</evidence>
<evidence type="ECO:0000256" key="3">
    <source>
        <dbReference type="ARBA" id="ARBA00022989"/>
    </source>
</evidence>
<evidence type="ECO:0000256" key="1">
    <source>
        <dbReference type="ARBA" id="ARBA00004141"/>
    </source>
</evidence>
<sequence length="321" mass="35460">MGPPRSHSYSADHSSLDISAGRTRRNIYQFLENIFFTAVRQRRAACDQKQQEKPSAPPDQIKTERSVSSVPPASPDAMDCGVVTSKTILLFLSLVFWAAGAALAYVGAYMIQSYDNFGSFIQDKHTLIPAAIIIGISVVMFVFGLVGCCSTLRESKFGLGFFFLIIMVIFAAEVAALVFSFIYQGKINGSLERPMNDVFSRYGGPEAETNAINLLQTELKCCGVHNYTSWSNTTWFSSHNNTVPTSCCKNATQCTGRLDQPDLLNTDGCEPKLERLLQDVLRYAMLVVFGFAIIKFFGMLSVCVITCRTGSRRSGYQPLYA</sequence>
<keyword evidence="4 6" id="KW-0472">Membrane</keyword>
<evidence type="ECO:0000256" key="6">
    <source>
        <dbReference type="SAM" id="Phobius"/>
    </source>
</evidence>
<reference evidence="7 8" key="1">
    <citation type="submission" date="2018-03" db="EMBL/GenBank/DDBJ databases">
        <title>Finding Nemo's genes: A chromosome-scale reference assembly of the genome of the orange clownfish Amphiprion percula.</title>
        <authorList>
            <person name="Lehmann R."/>
        </authorList>
    </citation>
    <scope>NUCLEOTIDE SEQUENCE</scope>
</reference>
<dbReference type="InterPro" id="IPR018499">
    <property type="entry name" value="Tetraspanin/Peripherin"/>
</dbReference>
<feature type="transmembrane region" description="Helical" evidence="6">
    <location>
        <begin position="283"/>
        <end position="307"/>
    </location>
</feature>
<feature type="region of interest" description="Disordered" evidence="5">
    <location>
        <begin position="46"/>
        <end position="74"/>
    </location>
</feature>
<accession>A0A3P8S0G9</accession>
<dbReference type="InterPro" id="IPR008952">
    <property type="entry name" value="Tetraspanin_EC2_sf"/>
</dbReference>